<organism evidence="2 3">
    <name type="scientific">Byssothecium circinans</name>
    <dbReference type="NCBI Taxonomy" id="147558"/>
    <lineage>
        <taxon>Eukaryota</taxon>
        <taxon>Fungi</taxon>
        <taxon>Dikarya</taxon>
        <taxon>Ascomycota</taxon>
        <taxon>Pezizomycotina</taxon>
        <taxon>Dothideomycetes</taxon>
        <taxon>Pleosporomycetidae</taxon>
        <taxon>Pleosporales</taxon>
        <taxon>Massarineae</taxon>
        <taxon>Massarinaceae</taxon>
        <taxon>Byssothecium</taxon>
    </lineage>
</organism>
<evidence type="ECO:0000259" key="1">
    <source>
        <dbReference type="Pfam" id="PF03781"/>
    </source>
</evidence>
<dbReference type="InterPro" id="IPR005532">
    <property type="entry name" value="SUMF_dom"/>
</dbReference>
<dbReference type="InterPro" id="IPR016187">
    <property type="entry name" value="CTDL_fold"/>
</dbReference>
<feature type="domain" description="Sulfatase-modifying factor enzyme-like" evidence="1">
    <location>
        <begin position="69"/>
        <end position="158"/>
    </location>
</feature>
<name>A0A6A5T944_9PLEO</name>
<dbReference type="AlphaFoldDB" id="A0A6A5T944"/>
<dbReference type="SUPFAM" id="SSF56436">
    <property type="entry name" value="C-type lectin-like"/>
    <property type="match status" value="1"/>
</dbReference>
<keyword evidence="3" id="KW-1185">Reference proteome</keyword>
<dbReference type="InterPro" id="IPR042095">
    <property type="entry name" value="SUMF_sf"/>
</dbReference>
<dbReference type="EMBL" id="ML977040">
    <property type="protein sequence ID" value="KAF1949183.1"/>
    <property type="molecule type" value="Genomic_DNA"/>
</dbReference>
<evidence type="ECO:0000313" key="3">
    <source>
        <dbReference type="Proteomes" id="UP000800035"/>
    </source>
</evidence>
<dbReference type="OrthoDB" id="659at2759"/>
<dbReference type="Pfam" id="PF03781">
    <property type="entry name" value="FGE-sulfatase"/>
    <property type="match status" value="1"/>
</dbReference>
<protein>
    <recommendedName>
        <fullName evidence="1">Sulfatase-modifying factor enzyme-like domain-containing protein</fullName>
    </recommendedName>
</protein>
<evidence type="ECO:0000313" key="2">
    <source>
        <dbReference type="EMBL" id="KAF1949183.1"/>
    </source>
</evidence>
<dbReference type="Gene3D" id="3.90.1580.10">
    <property type="entry name" value="paralog of FGE (formylglycine-generating enzyme)"/>
    <property type="match status" value="1"/>
</dbReference>
<dbReference type="Proteomes" id="UP000800035">
    <property type="component" value="Unassembled WGS sequence"/>
</dbReference>
<proteinExistence type="predicted"/>
<gene>
    <name evidence="2" type="ORF">CC80DRAFT_510706</name>
</gene>
<reference evidence="2" key="1">
    <citation type="journal article" date="2020" name="Stud. Mycol.">
        <title>101 Dothideomycetes genomes: a test case for predicting lifestyles and emergence of pathogens.</title>
        <authorList>
            <person name="Haridas S."/>
            <person name="Albert R."/>
            <person name="Binder M."/>
            <person name="Bloem J."/>
            <person name="Labutti K."/>
            <person name="Salamov A."/>
            <person name="Andreopoulos B."/>
            <person name="Baker S."/>
            <person name="Barry K."/>
            <person name="Bills G."/>
            <person name="Bluhm B."/>
            <person name="Cannon C."/>
            <person name="Castanera R."/>
            <person name="Culley D."/>
            <person name="Daum C."/>
            <person name="Ezra D."/>
            <person name="Gonzalez J."/>
            <person name="Henrissat B."/>
            <person name="Kuo A."/>
            <person name="Liang C."/>
            <person name="Lipzen A."/>
            <person name="Lutzoni F."/>
            <person name="Magnuson J."/>
            <person name="Mondo S."/>
            <person name="Nolan M."/>
            <person name="Ohm R."/>
            <person name="Pangilinan J."/>
            <person name="Park H.-J."/>
            <person name="Ramirez L."/>
            <person name="Alfaro M."/>
            <person name="Sun H."/>
            <person name="Tritt A."/>
            <person name="Yoshinaga Y."/>
            <person name="Zwiers L.-H."/>
            <person name="Turgeon B."/>
            <person name="Goodwin S."/>
            <person name="Spatafora J."/>
            <person name="Crous P."/>
            <person name="Grigoriev I."/>
        </authorList>
    </citation>
    <scope>NUCLEOTIDE SEQUENCE</scope>
    <source>
        <strain evidence="2">CBS 675.92</strain>
    </source>
</reference>
<accession>A0A6A5T944</accession>
<sequence>MGSASQPYSQPVHTLTVQAYRIGDGPGIAYPREKVPERRNAQATDATWNDAPELAPGDTIMYPWGTLGYDAANFEETGLHQPVSVGVFPQNVSKYGCYDITGNVWEWYTTLWGNEMSTPSFEYPWKNDAREDSEALGEIYRVLRGGCFSRSYMYWINAMSRDGVEAGFS</sequence>